<dbReference type="AlphaFoldDB" id="A0A6D2I475"/>
<dbReference type="EMBL" id="CACVBM020000699">
    <property type="protein sequence ID" value="CAA7022487.1"/>
    <property type="molecule type" value="Genomic_DNA"/>
</dbReference>
<dbReference type="PANTHER" id="PTHR37206">
    <property type="entry name" value="TRANSMEMBRANE PROTEIN"/>
    <property type="match status" value="1"/>
</dbReference>
<accession>A0A6D2I475</accession>
<sequence>MVEGDEQRLRHLDLRNELGLPTVSIRESTDFAKDDDLAIFPPTNHENLYIDGFNKDREFPSESSSPLSSSRLSDSSLSPSDSDTGQFEVDRKSHPHLSDAVGKSMNHYSILDTWKLLLAQLLSRFQKLATTCFSSNSLCSLSRTLQSYYPILGIVIWWWMRNRARRRLHEGEMTHLRNTIKDRDERIVQLLHHIAQTNELLVKKTHSN</sequence>
<keyword evidence="3" id="KW-1185">Reference proteome</keyword>
<feature type="region of interest" description="Disordered" evidence="1">
    <location>
        <begin position="59"/>
        <end position="94"/>
    </location>
</feature>
<proteinExistence type="predicted"/>
<evidence type="ECO:0000256" key="1">
    <source>
        <dbReference type="SAM" id="MobiDB-lite"/>
    </source>
</evidence>
<dbReference type="Proteomes" id="UP000467841">
    <property type="component" value="Unassembled WGS sequence"/>
</dbReference>
<dbReference type="PANTHER" id="PTHR37206:SF1">
    <property type="entry name" value="TRANSMEMBRANE PROTEIN"/>
    <property type="match status" value="1"/>
</dbReference>
<gene>
    <name evidence="2" type="ORF">MERR_LOCUS9722</name>
</gene>
<evidence type="ECO:0000313" key="3">
    <source>
        <dbReference type="Proteomes" id="UP000467841"/>
    </source>
</evidence>
<organism evidence="2 3">
    <name type="scientific">Microthlaspi erraticum</name>
    <dbReference type="NCBI Taxonomy" id="1685480"/>
    <lineage>
        <taxon>Eukaryota</taxon>
        <taxon>Viridiplantae</taxon>
        <taxon>Streptophyta</taxon>
        <taxon>Embryophyta</taxon>
        <taxon>Tracheophyta</taxon>
        <taxon>Spermatophyta</taxon>
        <taxon>Magnoliopsida</taxon>
        <taxon>eudicotyledons</taxon>
        <taxon>Gunneridae</taxon>
        <taxon>Pentapetalae</taxon>
        <taxon>rosids</taxon>
        <taxon>malvids</taxon>
        <taxon>Brassicales</taxon>
        <taxon>Brassicaceae</taxon>
        <taxon>Coluteocarpeae</taxon>
        <taxon>Microthlaspi</taxon>
    </lineage>
</organism>
<feature type="compositionally biased region" description="Low complexity" evidence="1">
    <location>
        <begin position="61"/>
        <end position="83"/>
    </location>
</feature>
<dbReference type="OrthoDB" id="1087988at2759"/>
<comment type="caution">
    <text evidence="2">The sequence shown here is derived from an EMBL/GenBank/DDBJ whole genome shotgun (WGS) entry which is preliminary data.</text>
</comment>
<reference evidence="2" key="1">
    <citation type="submission" date="2020-01" db="EMBL/GenBank/DDBJ databases">
        <authorList>
            <person name="Mishra B."/>
        </authorList>
    </citation>
    <scope>NUCLEOTIDE SEQUENCE [LARGE SCALE GENOMIC DNA]</scope>
</reference>
<name>A0A6D2I475_9BRAS</name>
<evidence type="ECO:0000313" key="2">
    <source>
        <dbReference type="EMBL" id="CAA7022487.1"/>
    </source>
</evidence>
<protein>
    <submittedName>
        <fullName evidence="2">Uncharacterized protein</fullName>
    </submittedName>
</protein>